<reference evidence="2" key="1">
    <citation type="journal article" date="2009" name="Nature">
        <title>Genome sequence and analysis of the Irish potato famine pathogen Phytophthora infestans.</title>
        <authorList>
            <consortium name="The Broad Institute Genome Sequencing Platform"/>
            <person name="Haas B.J."/>
            <person name="Kamoun S."/>
            <person name="Zody M.C."/>
            <person name="Jiang R.H."/>
            <person name="Handsaker R.E."/>
            <person name="Cano L.M."/>
            <person name="Grabherr M."/>
            <person name="Kodira C.D."/>
            <person name="Raffaele S."/>
            <person name="Torto-Alalibo T."/>
            <person name="Bozkurt T.O."/>
            <person name="Ah-Fong A.M."/>
            <person name="Alvarado L."/>
            <person name="Anderson V.L."/>
            <person name="Armstrong M.R."/>
            <person name="Avrova A."/>
            <person name="Baxter L."/>
            <person name="Beynon J."/>
            <person name="Boevink P.C."/>
            <person name="Bollmann S.R."/>
            <person name="Bos J.I."/>
            <person name="Bulone V."/>
            <person name="Cai G."/>
            <person name="Cakir C."/>
            <person name="Carrington J.C."/>
            <person name="Chawner M."/>
            <person name="Conti L."/>
            <person name="Costanzo S."/>
            <person name="Ewan R."/>
            <person name="Fahlgren N."/>
            <person name="Fischbach M.A."/>
            <person name="Fugelstad J."/>
            <person name="Gilroy E.M."/>
            <person name="Gnerre S."/>
            <person name="Green P.J."/>
            <person name="Grenville-Briggs L.J."/>
            <person name="Griffith J."/>
            <person name="Grunwald N.J."/>
            <person name="Horn K."/>
            <person name="Horner N.R."/>
            <person name="Hu C.H."/>
            <person name="Huitema E."/>
            <person name="Jeong D.H."/>
            <person name="Jones A.M."/>
            <person name="Jones J.D."/>
            <person name="Jones R.W."/>
            <person name="Karlsson E.K."/>
            <person name="Kunjeti S.G."/>
            <person name="Lamour K."/>
            <person name="Liu Z."/>
            <person name="Ma L."/>
            <person name="Maclean D."/>
            <person name="Chibucos M.C."/>
            <person name="McDonald H."/>
            <person name="McWalters J."/>
            <person name="Meijer H.J."/>
            <person name="Morgan W."/>
            <person name="Morris P.F."/>
            <person name="Munro C.A."/>
            <person name="O'Neill K."/>
            <person name="Ospina-Giraldo M."/>
            <person name="Pinzon A."/>
            <person name="Pritchard L."/>
            <person name="Ramsahoye B."/>
            <person name="Ren Q."/>
            <person name="Restrepo S."/>
            <person name="Roy S."/>
            <person name="Sadanandom A."/>
            <person name="Savidor A."/>
            <person name="Schornack S."/>
            <person name="Schwartz D.C."/>
            <person name="Schumann U.D."/>
            <person name="Schwessinger B."/>
            <person name="Seyer L."/>
            <person name="Sharpe T."/>
            <person name="Silvar C."/>
            <person name="Song J."/>
            <person name="Studholme D.J."/>
            <person name="Sykes S."/>
            <person name="Thines M."/>
            <person name="van de Vondervoort P.J."/>
            <person name="Phuntumart V."/>
            <person name="Wawra S."/>
            <person name="Weide R."/>
            <person name="Win J."/>
            <person name="Young C."/>
            <person name="Zhou S."/>
            <person name="Fry W."/>
            <person name="Meyers B.C."/>
            <person name="van West P."/>
            <person name="Ristaino J."/>
            <person name="Govers F."/>
            <person name="Birch P.R."/>
            <person name="Whisson S.C."/>
            <person name="Judelson H.S."/>
            <person name="Nusbaum C."/>
        </authorList>
    </citation>
    <scope>NUCLEOTIDE SEQUENCE [LARGE SCALE GENOMIC DNA]</scope>
    <source>
        <strain evidence="2">T30-4</strain>
    </source>
</reference>
<name>D0RLW1_PHYIT</name>
<dbReference type="eggNOG" id="KOG3105">
    <property type="taxonomic scope" value="Eukaryota"/>
</dbReference>
<dbReference type="Proteomes" id="UP000006643">
    <property type="component" value="Unassembled WGS sequence"/>
</dbReference>
<sequence>MGLAARQPMVRRSPASGREYRVLEAPEPQLAAVDLVERIGLTAAVEKLGHPHGTVHGWWVGRAKLRVYEGNKLDKTTKGQGRKESFPFTSALLTYMYMKDVRRDEEFLTTSGMIAFIQENYPDWIEAYAENKKSDRTADRYYLYGFSTQKAQETKLPSVDLQRLKTDFAIEFWSKYGSYSLPEIYNMDGTAIQFDMPPARTWAIKGRKGSAKIQNLTKHCGRMTAVLTVRADGKKLPILFILRGKRGGLIDSNELSTLPSGHFYT</sequence>
<keyword evidence="2" id="KW-1185">Reference proteome</keyword>
<dbReference type="VEuPathDB" id="FungiDB:PITG_22127"/>
<gene>
    <name evidence="1" type="ORF">PITG_22127</name>
</gene>
<evidence type="ECO:0000313" key="2">
    <source>
        <dbReference type="Proteomes" id="UP000006643"/>
    </source>
</evidence>
<dbReference type="OMA" id="EWCASYV"/>
<dbReference type="GeneID" id="9468504"/>
<evidence type="ECO:0000313" key="1">
    <source>
        <dbReference type="EMBL" id="EEY54127.1"/>
    </source>
</evidence>
<dbReference type="AlphaFoldDB" id="D0RLW1"/>
<dbReference type="EMBL" id="GG688860">
    <property type="protein sequence ID" value="EEY54127.1"/>
    <property type="molecule type" value="Genomic_DNA"/>
</dbReference>
<protein>
    <recommendedName>
        <fullName evidence="3">DDE-1 domain-containing protein</fullName>
    </recommendedName>
</protein>
<dbReference type="KEGG" id="pif:PITG_22127"/>
<dbReference type="InParanoid" id="D0RLW1"/>
<evidence type="ECO:0008006" key="3">
    <source>
        <dbReference type="Google" id="ProtNLM"/>
    </source>
</evidence>
<organism evidence="1 2">
    <name type="scientific">Phytophthora infestans (strain T30-4)</name>
    <name type="common">Potato late blight agent</name>
    <dbReference type="NCBI Taxonomy" id="403677"/>
    <lineage>
        <taxon>Eukaryota</taxon>
        <taxon>Sar</taxon>
        <taxon>Stramenopiles</taxon>
        <taxon>Oomycota</taxon>
        <taxon>Peronosporomycetes</taxon>
        <taxon>Peronosporales</taxon>
        <taxon>Peronosporaceae</taxon>
        <taxon>Phytophthora</taxon>
    </lineage>
</organism>
<dbReference type="OrthoDB" id="124690at2759"/>
<dbReference type="RefSeq" id="XP_002909969.1">
    <property type="nucleotide sequence ID" value="XM_002909923.1"/>
</dbReference>
<feature type="non-terminal residue" evidence="1">
    <location>
        <position position="265"/>
    </location>
</feature>
<accession>D0RLW1</accession>
<dbReference type="HOGENOM" id="CLU_065472_1_0_1"/>
<proteinExistence type="predicted"/>